<dbReference type="Gene3D" id="3.40.50.720">
    <property type="entry name" value="NAD(P)-binding Rossmann-like Domain"/>
    <property type="match status" value="1"/>
</dbReference>
<dbReference type="NCBIfam" id="NF005559">
    <property type="entry name" value="PRK07231.1"/>
    <property type="match status" value="1"/>
</dbReference>
<dbReference type="InterPro" id="IPR002347">
    <property type="entry name" value="SDR_fam"/>
</dbReference>
<reference evidence="4 5" key="2">
    <citation type="submission" date="2019-09" db="EMBL/GenBank/DDBJ databases">
        <authorList>
            <person name="Jin C."/>
        </authorList>
    </citation>
    <scope>NUCLEOTIDE SEQUENCE [LARGE SCALE GENOMIC DNA]</scope>
    <source>
        <strain evidence="4 5">AN110305</strain>
    </source>
</reference>
<dbReference type="CDD" id="cd05233">
    <property type="entry name" value="SDR_c"/>
    <property type="match status" value="1"/>
</dbReference>
<gene>
    <name evidence="4" type="ORF">F0L68_32735</name>
</gene>
<dbReference type="RefSeq" id="WP_149853739.1">
    <property type="nucleotide sequence ID" value="NZ_VUOB01000065.1"/>
</dbReference>
<evidence type="ECO:0000256" key="2">
    <source>
        <dbReference type="ARBA" id="ARBA00023002"/>
    </source>
</evidence>
<accession>A0A5B2WRF8</accession>
<dbReference type="PRINTS" id="PR00080">
    <property type="entry name" value="SDRFAMILY"/>
</dbReference>
<keyword evidence="5" id="KW-1185">Reference proteome</keyword>
<dbReference type="EMBL" id="VUOB01000065">
    <property type="protein sequence ID" value="KAA2253574.1"/>
    <property type="molecule type" value="Genomic_DNA"/>
</dbReference>
<feature type="domain" description="Ketoreductase" evidence="3">
    <location>
        <begin position="5"/>
        <end position="210"/>
    </location>
</feature>
<dbReference type="InterPro" id="IPR057326">
    <property type="entry name" value="KR_dom"/>
</dbReference>
<evidence type="ECO:0000259" key="3">
    <source>
        <dbReference type="SMART" id="SM00822"/>
    </source>
</evidence>
<dbReference type="PANTHER" id="PTHR42760:SF40">
    <property type="entry name" value="3-OXOACYL-[ACYL-CARRIER-PROTEIN] REDUCTASE, CHLOROPLASTIC"/>
    <property type="match status" value="1"/>
</dbReference>
<evidence type="ECO:0000313" key="4">
    <source>
        <dbReference type="EMBL" id="KAA2253574.1"/>
    </source>
</evidence>
<dbReference type="PANTHER" id="PTHR42760">
    <property type="entry name" value="SHORT-CHAIN DEHYDROGENASES/REDUCTASES FAMILY MEMBER"/>
    <property type="match status" value="1"/>
</dbReference>
<name>A0A5B2WRF8_9PSEU</name>
<dbReference type="Proteomes" id="UP000323454">
    <property type="component" value="Unassembled WGS sequence"/>
</dbReference>
<organism evidence="4 5">
    <name type="scientific">Solihabitans fulvus</name>
    <dbReference type="NCBI Taxonomy" id="1892852"/>
    <lineage>
        <taxon>Bacteria</taxon>
        <taxon>Bacillati</taxon>
        <taxon>Actinomycetota</taxon>
        <taxon>Actinomycetes</taxon>
        <taxon>Pseudonocardiales</taxon>
        <taxon>Pseudonocardiaceae</taxon>
        <taxon>Solihabitans</taxon>
    </lineage>
</organism>
<evidence type="ECO:0000256" key="1">
    <source>
        <dbReference type="ARBA" id="ARBA00006484"/>
    </source>
</evidence>
<dbReference type="Pfam" id="PF13561">
    <property type="entry name" value="adh_short_C2"/>
    <property type="match status" value="1"/>
</dbReference>
<proteinExistence type="inferred from homology"/>
<dbReference type="GO" id="GO:0016616">
    <property type="term" value="F:oxidoreductase activity, acting on the CH-OH group of donors, NAD or NADP as acceptor"/>
    <property type="evidence" value="ECO:0007669"/>
    <property type="project" value="TreeGrafter"/>
</dbReference>
<comment type="caution">
    <text evidence="4">The sequence shown here is derived from an EMBL/GenBank/DDBJ whole genome shotgun (WGS) entry which is preliminary data.</text>
</comment>
<protein>
    <submittedName>
        <fullName evidence="4">SDR family oxidoreductase</fullName>
    </submittedName>
</protein>
<dbReference type="InterPro" id="IPR036291">
    <property type="entry name" value="NAD(P)-bd_dom_sf"/>
</dbReference>
<comment type="similarity">
    <text evidence="1">Belongs to the short-chain dehydrogenases/reductases (SDR) family.</text>
</comment>
<dbReference type="AlphaFoldDB" id="A0A5B2WRF8"/>
<dbReference type="InterPro" id="IPR020904">
    <property type="entry name" value="Sc_DH/Rdtase_CS"/>
</dbReference>
<keyword evidence="2" id="KW-0560">Oxidoreductase</keyword>
<evidence type="ECO:0000313" key="5">
    <source>
        <dbReference type="Proteomes" id="UP000323454"/>
    </source>
</evidence>
<dbReference type="OrthoDB" id="4481821at2"/>
<sequence length="253" mass="26391">MDSKRVAVITGAASGLGRAAAVRLTKDGYSVVIADIDDEAGRVADEIGGRAVKCDVSDVESVRALAGQLDRVDVLVNNAGVWHFAALDDTTPADFHRVMNVNVLGNLLCTQALVPLIAESGGGSVVNISSILAKVPRVRSGIYPAAKAAIVALTRQAALEYAPLGIRVNAVGPGMIHTEGADSLYGPSAEERERRGSYLPLGRLGVPDDITGAISFLVSPDARYMTGQILYVDGGLGDGTIRYLHQAQGIWAG</sequence>
<dbReference type="PRINTS" id="PR00081">
    <property type="entry name" value="GDHRDH"/>
</dbReference>
<dbReference type="GO" id="GO:0030497">
    <property type="term" value="P:fatty acid elongation"/>
    <property type="evidence" value="ECO:0007669"/>
    <property type="project" value="TreeGrafter"/>
</dbReference>
<dbReference type="SUPFAM" id="SSF51735">
    <property type="entry name" value="NAD(P)-binding Rossmann-fold domains"/>
    <property type="match status" value="1"/>
</dbReference>
<dbReference type="SMART" id="SM00822">
    <property type="entry name" value="PKS_KR"/>
    <property type="match status" value="1"/>
</dbReference>
<reference evidence="4 5" key="1">
    <citation type="submission" date="2019-09" db="EMBL/GenBank/DDBJ databases">
        <title>Goodfellowia gen. nov., a new genus of the Pseudonocardineae related to Actinoalloteichus, containing Goodfellowia coeruleoviolacea gen. nov., comb. nov. gen. nov., comb. nov.</title>
        <authorList>
            <person name="Labeda D."/>
        </authorList>
    </citation>
    <scope>NUCLEOTIDE SEQUENCE [LARGE SCALE GENOMIC DNA]</scope>
    <source>
        <strain evidence="4 5">AN110305</strain>
    </source>
</reference>
<dbReference type="PROSITE" id="PS00061">
    <property type="entry name" value="ADH_SHORT"/>
    <property type="match status" value="1"/>
</dbReference>
<dbReference type="FunFam" id="3.40.50.720:FF:000084">
    <property type="entry name" value="Short-chain dehydrogenase reductase"/>
    <property type="match status" value="1"/>
</dbReference>